<protein>
    <submittedName>
        <fullName evidence="8">Metal transporter nramp1</fullName>
    </submittedName>
</protein>
<feature type="transmembrane region" description="Helical" evidence="7">
    <location>
        <begin position="95"/>
        <end position="118"/>
    </location>
</feature>
<dbReference type="PRINTS" id="PR00447">
    <property type="entry name" value="NATRESASSCMP"/>
</dbReference>
<dbReference type="PANTHER" id="PTHR11706:SF54">
    <property type="entry name" value="METAL TRANSPORTER NRAMP1"/>
    <property type="match status" value="1"/>
</dbReference>
<comment type="subcellular location">
    <subcellularLocation>
        <location evidence="1">Membrane</location>
        <topology evidence="1">Multi-pass membrane protein</topology>
    </subcellularLocation>
</comment>
<feature type="transmembrane region" description="Helical" evidence="7">
    <location>
        <begin position="384"/>
        <end position="402"/>
    </location>
</feature>
<dbReference type="AlphaFoldDB" id="A0A830HJD6"/>
<dbReference type="Proteomes" id="UP000660262">
    <property type="component" value="Unassembled WGS sequence"/>
</dbReference>
<dbReference type="InterPro" id="IPR001046">
    <property type="entry name" value="NRAMP_fam"/>
</dbReference>
<evidence type="ECO:0000256" key="4">
    <source>
        <dbReference type="ARBA" id="ARBA00022989"/>
    </source>
</evidence>
<dbReference type="GO" id="GO:0015086">
    <property type="term" value="F:cadmium ion transmembrane transporter activity"/>
    <property type="evidence" value="ECO:0007669"/>
    <property type="project" value="TreeGrafter"/>
</dbReference>
<feature type="transmembrane region" description="Helical" evidence="7">
    <location>
        <begin position="450"/>
        <end position="470"/>
    </location>
</feature>
<dbReference type="OrthoDB" id="409173at2759"/>
<gene>
    <name evidence="8" type="ORF">PPROV_000558900</name>
</gene>
<dbReference type="PANTHER" id="PTHR11706">
    <property type="entry name" value="SOLUTE CARRIER PROTEIN FAMILY 11 MEMBER"/>
    <property type="match status" value="1"/>
</dbReference>
<keyword evidence="9" id="KW-1185">Reference proteome</keyword>
<evidence type="ECO:0000256" key="1">
    <source>
        <dbReference type="ARBA" id="ARBA00004141"/>
    </source>
</evidence>
<evidence type="ECO:0000313" key="9">
    <source>
        <dbReference type="Proteomes" id="UP000660262"/>
    </source>
</evidence>
<feature type="transmembrane region" description="Helical" evidence="7">
    <location>
        <begin position="170"/>
        <end position="187"/>
    </location>
</feature>
<dbReference type="GO" id="GO:0034755">
    <property type="term" value="P:iron ion transmembrane transport"/>
    <property type="evidence" value="ECO:0007669"/>
    <property type="project" value="TreeGrafter"/>
</dbReference>
<evidence type="ECO:0000256" key="5">
    <source>
        <dbReference type="ARBA" id="ARBA00023136"/>
    </source>
</evidence>
<feature type="transmembrane region" description="Helical" evidence="7">
    <location>
        <begin position="490"/>
        <end position="510"/>
    </location>
</feature>
<evidence type="ECO:0000256" key="2">
    <source>
        <dbReference type="ARBA" id="ARBA00009965"/>
    </source>
</evidence>
<comment type="caution">
    <text evidence="8">The sequence shown here is derived from an EMBL/GenBank/DDBJ whole genome shotgun (WGS) entry which is preliminary data.</text>
</comment>
<evidence type="ECO:0000313" key="8">
    <source>
        <dbReference type="EMBL" id="GHP06845.1"/>
    </source>
</evidence>
<dbReference type="EMBL" id="BNJQ01000014">
    <property type="protein sequence ID" value="GHP06845.1"/>
    <property type="molecule type" value="Genomic_DNA"/>
</dbReference>
<feature type="transmembrane region" description="Helical" evidence="7">
    <location>
        <begin position="199"/>
        <end position="220"/>
    </location>
</feature>
<dbReference type="NCBIfam" id="NF037982">
    <property type="entry name" value="Nramp_1"/>
    <property type="match status" value="1"/>
</dbReference>
<evidence type="ECO:0000256" key="7">
    <source>
        <dbReference type="SAM" id="Phobius"/>
    </source>
</evidence>
<name>A0A830HJD6_9CHLO</name>
<keyword evidence="3 7" id="KW-0812">Transmembrane</keyword>
<proteinExistence type="inferred from homology"/>
<dbReference type="NCBIfam" id="TIGR01197">
    <property type="entry name" value="nramp"/>
    <property type="match status" value="1"/>
</dbReference>
<accession>A0A830HJD6</accession>
<dbReference type="GO" id="GO:0005384">
    <property type="term" value="F:manganese ion transmembrane transporter activity"/>
    <property type="evidence" value="ECO:0007669"/>
    <property type="project" value="TreeGrafter"/>
</dbReference>
<feature type="transmembrane region" description="Helical" evidence="7">
    <location>
        <begin position="240"/>
        <end position="259"/>
    </location>
</feature>
<evidence type="ECO:0000256" key="6">
    <source>
        <dbReference type="SAM" id="MobiDB-lite"/>
    </source>
</evidence>
<comment type="similarity">
    <text evidence="2">Belongs to the NRAMP (TC 2.A.55) family.</text>
</comment>
<keyword evidence="5 7" id="KW-0472">Membrane</keyword>
<feature type="region of interest" description="Disordered" evidence="6">
    <location>
        <begin position="529"/>
        <end position="563"/>
    </location>
</feature>
<organism evidence="8 9">
    <name type="scientific">Pycnococcus provasolii</name>
    <dbReference type="NCBI Taxonomy" id="41880"/>
    <lineage>
        <taxon>Eukaryota</taxon>
        <taxon>Viridiplantae</taxon>
        <taxon>Chlorophyta</taxon>
        <taxon>Pseudoscourfieldiophyceae</taxon>
        <taxon>Pseudoscourfieldiales</taxon>
        <taxon>Pycnococcaceae</taxon>
        <taxon>Pycnococcus</taxon>
    </lineage>
</organism>
<dbReference type="GO" id="GO:0005886">
    <property type="term" value="C:plasma membrane"/>
    <property type="evidence" value="ECO:0007669"/>
    <property type="project" value="TreeGrafter"/>
</dbReference>
<reference evidence="8" key="1">
    <citation type="submission" date="2020-10" db="EMBL/GenBank/DDBJ databases">
        <title>Unveiling of a novel bifunctional photoreceptor, Dualchrome1, isolated from a cosmopolitan green alga.</title>
        <authorList>
            <person name="Suzuki S."/>
            <person name="Kawachi M."/>
        </authorList>
    </citation>
    <scope>NUCLEOTIDE SEQUENCE</scope>
    <source>
        <strain evidence="8">NIES 2893</strain>
    </source>
</reference>
<dbReference type="Pfam" id="PF01566">
    <property type="entry name" value="Nramp"/>
    <property type="match status" value="1"/>
</dbReference>
<keyword evidence="4 7" id="KW-1133">Transmembrane helix</keyword>
<feature type="transmembrane region" description="Helical" evidence="7">
    <location>
        <begin position="290"/>
        <end position="310"/>
    </location>
</feature>
<sequence>MHPPSSSSMRDWRMNAAYENAPLISANQRNSSSHDFTAEPRIHIDTSTEDFQNGKFSWRQCWSFTGPGFLMSIAYVDPGNFESDLVAGAEFGYQLLWVLVWTTLLGFFVQELAVRLALATGRDLARCVRDEFPHKPTRIAMWAVTELAIVASDVPEVIGTAFALKIIFGWQLWIGILVSSTSAMLLLMLRAHGVRPLEVFFGGVITCLCICYVVELWLVQPPVGKVVQGLVIPIIANNRALFVLVSLLGAVCMPHNLYLHSALTLTRDIPTDAPPQTLKMALFYNKVESAIALLLSLFVNCAVVIVAAYFHDNAKPEDVERLQENPLMSAPGLLRNTLGSLASGAFAAALLASGQSSTVTGTYAGQFVMEGMLELRIPTALRAFLTRSFAIFPSLAVALIAGDSGAENLILISSVVLALQLPLALLPLLKLVSTPHVCGSMSIHGFKKNALNVIVFVVVFANVFLVTQSASDMGIFDFSVTGAKLAGKVIVALMCVLFIIAYLACVFQLWKRPVLSTGGGKLPTITSGESLHDNVASDDDNHNDNMNMNGGGSAAASDDHEQK</sequence>
<feature type="transmembrane region" description="Helical" evidence="7">
    <location>
        <begin position="408"/>
        <end position="429"/>
    </location>
</feature>
<evidence type="ECO:0000256" key="3">
    <source>
        <dbReference type="ARBA" id="ARBA00022692"/>
    </source>
</evidence>